<dbReference type="GO" id="GO:0016780">
    <property type="term" value="F:phosphotransferase activity, for other substituted phosphate groups"/>
    <property type="evidence" value="ECO:0007669"/>
    <property type="project" value="TreeGrafter"/>
</dbReference>
<evidence type="ECO:0000256" key="3">
    <source>
        <dbReference type="SAM" id="Phobius"/>
    </source>
</evidence>
<proteinExistence type="inferred from homology"/>
<dbReference type="InParanoid" id="A0A517SG73"/>
<feature type="domain" description="Bacterial sugar transferase" evidence="4">
    <location>
        <begin position="124"/>
        <end position="273"/>
    </location>
</feature>
<feature type="region of interest" description="Disordered" evidence="2">
    <location>
        <begin position="108"/>
        <end position="129"/>
    </location>
</feature>
<evidence type="ECO:0000313" key="5">
    <source>
        <dbReference type="EMBL" id="QDT55077.1"/>
    </source>
</evidence>
<keyword evidence="3" id="KW-1133">Transmembrane helix</keyword>
<keyword evidence="5" id="KW-0808">Transferase</keyword>
<feature type="domain" description="Bacterial sugar transferase" evidence="4">
    <location>
        <begin position="58"/>
        <end position="104"/>
    </location>
</feature>
<gene>
    <name evidence="5" type="primary">wecA</name>
    <name evidence="5" type="ORF">Pan44_31180</name>
</gene>
<protein>
    <submittedName>
        <fullName evidence="5">UDP-N-acetylgalactosamine-undecaprenyl-phosphate N-acetylgalactosaminephosphotransferase</fullName>
        <ecNumber evidence="5">2.7.8.40</ecNumber>
    </submittedName>
</protein>
<dbReference type="PANTHER" id="PTHR30576:SF0">
    <property type="entry name" value="UNDECAPRENYL-PHOSPHATE N-ACETYLGALACTOSAMINYL 1-PHOSPHATE TRANSFERASE-RELATED"/>
    <property type="match status" value="1"/>
</dbReference>
<reference evidence="5 6" key="1">
    <citation type="submission" date="2019-02" db="EMBL/GenBank/DDBJ databases">
        <title>Deep-cultivation of Planctomycetes and their phenomic and genomic characterization uncovers novel biology.</title>
        <authorList>
            <person name="Wiegand S."/>
            <person name="Jogler M."/>
            <person name="Boedeker C."/>
            <person name="Pinto D."/>
            <person name="Vollmers J."/>
            <person name="Rivas-Marin E."/>
            <person name="Kohn T."/>
            <person name="Peeters S.H."/>
            <person name="Heuer A."/>
            <person name="Rast P."/>
            <person name="Oberbeckmann S."/>
            <person name="Bunk B."/>
            <person name="Jeske O."/>
            <person name="Meyerdierks A."/>
            <person name="Storesund J.E."/>
            <person name="Kallscheuer N."/>
            <person name="Luecker S."/>
            <person name="Lage O.M."/>
            <person name="Pohl T."/>
            <person name="Merkel B.J."/>
            <person name="Hornburger P."/>
            <person name="Mueller R.-W."/>
            <person name="Bruemmer F."/>
            <person name="Labrenz M."/>
            <person name="Spormann A.M."/>
            <person name="Op den Camp H."/>
            <person name="Overmann J."/>
            <person name="Amann R."/>
            <person name="Jetten M.S.M."/>
            <person name="Mascher T."/>
            <person name="Medema M.H."/>
            <person name="Devos D.P."/>
            <person name="Kaster A.-K."/>
            <person name="Ovreas L."/>
            <person name="Rohde M."/>
            <person name="Galperin M.Y."/>
            <person name="Jogler C."/>
        </authorList>
    </citation>
    <scope>NUCLEOTIDE SEQUENCE [LARGE SCALE GENOMIC DNA]</scope>
    <source>
        <strain evidence="5 6">Pan44</strain>
    </source>
</reference>
<dbReference type="KEGG" id="ccos:Pan44_31180"/>
<accession>A0A517SG73</accession>
<feature type="compositionally biased region" description="Basic and acidic residues" evidence="2">
    <location>
        <begin position="119"/>
        <end position="129"/>
    </location>
</feature>
<dbReference type="AlphaFoldDB" id="A0A517SG73"/>
<keyword evidence="6" id="KW-1185">Reference proteome</keyword>
<evidence type="ECO:0000256" key="2">
    <source>
        <dbReference type="SAM" id="MobiDB-lite"/>
    </source>
</evidence>
<dbReference type="RefSeq" id="WP_145030872.1">
    <property type="nucleotide sequence ID" value="NZ_CP036271.1"/>
</dbReference>
<dbReference type="Pfam" id="PF02397">
    <property type="entry name" value="Bac_transf"/>
    <property type="match status" value="2"/>
</dbReference>
<keyword evidence="3" id="KW-0472">Membrane</keyword>
<organism evidence="5 6">
    <name type="scientific">Caulifigura coniformis</name>
    <dbReference type="NCBI Taxonomy" id="2527983"/>
    <lineage>
        <taxon>Bacteria</taxon>
        <taxon>Pseudomonadati</taxon>
        <taxon>Planctomycetota</taxon>
        <taxon>Planctomycetia</taxon>
        <taxon>Planctomycetales</taxon>
        <taxon>Planctomycetaceae</taxon>
        <taxon>Caulifigura</taxon>
    </lineage>
</organism>
<dbReference type="EC" id="2.7.8.40" evidence="5"/>
<dbReference type="Proteomes" id="UP000315700">
    <property type="component" value="Chromosome"/>
</dbReference>
<dbReference type="InterPro" id="IPR003362">
    <property type="entry name" value="Bact_transf"/>
</dbReference>
<dbReference type="PANTHER" id="PTHR30576">
    <property type="entry name" value="COLANIC BIOSYNTHESIS UDP-GLUCOSE LIPID CARRIER TRANSFERASE"/>
    <property type="match status" value="1"/>
</dbReference>
<evidence type="ECO:0000313" key="6">
    <source>
        <dbReference type="Proteomes" id="UP000315700"/>
    </source>
</evidence>
<keyword evidence="3" id="KW-0812">Transmembrane</keyword>
<comment type="similarity">
    <text evidence="1">Belongs to the bacterial sugar transferase family.</text>
</comment>
<dbReference type="EMBL" id="CP036271">
    <property type="protein sequence ID" value="QDT55077.1"/>
    <property type="molecule type" value="Genomic_DNA"/>
</dbReference>
<evidence type="ECO:0000259" key="4">
    <source>
        <dbReference type="Pfam" id="PF02397"/>
    </source>
</evidence>
<feature type="transmembrane region" description="Helical" evidence="3">
    <location>
        <begin position="63"/>
        <end position="84"/>
    </location>
</feature>
<name>A0A517SG73_9PLAN</name>
<dbReference type="OrthoDB" id="9766874at2"/>
<sequence>MSSQLLEKPPHADPADLSDVVDFASSEFMPDVPWLTRLNLGSRRLNVRCLGPELRTMKRTVDIGVSLLLLALLWPVMLLTALLVKLTSRGPVIFRQTRVGLNLRTADRRHLDLGPPPPGDERRNALYDRRGNPTYGRHFTLYKFRTMRVDAEKDGAQFARKNDSRITPIGRFLRKTRLDELPQLWNVLKGEMTLVGPRPERPEFLEQLSEQIPNYLERLGLKPGLTGVAQIVNGYDNEIESFRRKVAFDLLYLQNCCLWNDIKILFRTIRTVLTGSGAL</sequence>
<evidence type="ECO:0000256" key="1">
    <source>
        <dbReference type="ARBA" id="ARBA00006464"/>
    </source>
</evidence>